<evidence type="ECO:0000256" key="1">
    <source>
        <dbReference type="SAM" id="MobiDB-lite"/>
    </source>
</evidence>
<evidence type="ECO:0000313" key="5">
    <source>
        <dbReference type="WBParaSite" id="Pan_g4084.t2"/>
    </source>
</evidence>
<feature type="region of interest" description="Disordered" evidence="1">
    <location>
        <begin position="201"/>
        <end position="249"/>
    </location>
</feature>
<keyword evidence="2" id="KW-0812">Transmembrane</keyword>
<keyword evidence="2" id="KW-1133">Transmembrane helix</keyword>
<keyword evidence="2" id="KW-0472">Membrane</keyword>
<name>A0A7E4VXR2_PANRE</name>
<evidence type="ECO:0000256" key="2">
    <source>
        <dbReference type="SAM" id="Phobius"/>
    </source>
</evidence>
<dbReference type="AlphaFoldDB" id="A0A7E4VXR2"/>
<dbReference type="Proteomes" id="UP000492821">
    <property type="component" value="Unassembled WGS sequence"/>
</dbReference>
<keyword evidence="4" id="KW-1185">Reference proteome</keyword>
<proteinExistence type="predicted"/>
<feature type="chain" id="PRO_5029008952" evidence="3">
    <location>
        <begin position="18"/>
        <end position="249"/>
    </location>
</feature>
<organism evidence="4 5">
    <name type="scientific">Panagrellus redivivus</name>
    <name type="common">Microworm</name>
    <dbReference type="NCBI Taxonomy" id="6233"/>
    <lineage>
        <taxon>Eukaryota</taxon>
        <taxon>Metazoa</taxon>
        <taxon>Ecdysozoa</taxon>
        <taxon>Nematoda</taxon>
        <taxon>Chromadorea</taxon>
        <taxon>Rhabditida</taxon>
        <taxon>Tylenchina</taxon>
        <taxon>Panagrolaimomorpha</taxon>
        <taxon>Panagrolaimoidea</taxon>
        <taxon>Panagrolaimidae</taxon>
        <taxon>Panagrellus</taxon>
    </lineage>
</organism>
<feature type="compositionally biased region" description="Polar residues" evidence="1">
    <location>
        <begin position="236"/>
        <end position="249"/>
    </location>
</feature>
<protein>
    <submittedName>
        <fullName evidence="5">DUF4097 domain-containing protein</fullName>
    </submittedName>
</protein>
<keyword evidence="3" id="KW-0732">Signal</keyword>
<feature type="compositionally biased region" description="Basic residues" evidence="1">
    <location>
        <begin position="201"/>
        <end position="214"/>
    </location>
</feature>
<evidence type="ECO:0000313" key="4">
    <source>
        <dbReference type="Proteomes" id="UP000492821"/>
    </source>
</evidence>
<accession>A0A7E4VXR2</accession>
<evidence type="ECO:0000256" key="3">
    <source>
        <dbReference type="SAM" id="SignalP"/>
    </source>
</evidence>
<feature type="signal peptide" evidence="3">
    <location>
        <begin position="1"/>
        <end position="17"/>
    </location>
</feature>
<dbReference type="WBParaSite" id="Pan_g4084.t2">
    <property type="protein sequence ID" value="Pan_g4084.t2"/>
    <property type="gene ID" value="Pan_g4084"/>
</dbReference>
<reference evidence="5" key="2">
    <citation type="submission" date="2020-10" db="UniProtKB">
        <authorList>
            <consortium name="WormBaseParasite"/>
        </authorList>
    </citation>
    <scope>IDENTIFICATION</scope>
</reference>
<reference evidence="4" key="1">
    <citation type="journal article" date="2013" name="Genetics">
        <title>The draft genome and transcriptome of Panagrellus redivivus are shaped by the harsh demands of a free-living lifestyle.</title>
        <authorList>
            <person name="Srinivasan J."/>
            <person name="Dillman A.R."/>
            <person name="Macchietto M.G."/>
            <person name="Heikkinen L."/>
            <person name="Lakso M."/>
            <person name="Fracchia K.M."/>
            <person name="Antoshechkin I."/>
            <person name="Mortazavi A."/>
            <person name="Wong G."/>
            <person name="Sternberg P.W."/>
        </authorList>
    </citation>
    <scope>NUCLEOTIDE SEQUENCE [LARGE SCALE GENOMIC DNA]</scope>
    <source>
        <strain evidence="4">MT8872</strain>
    </source>
</reference>
<sequence>MLTAQVTVIILLRNIQAAQIAREVDGGVELLGKGEVELILPEELSFTIKSPGPFDGIAKMCYAAQTNSHRKQYYRHGYHNRVGKCPEGTCILLISDEFRAHGLRTQRRGSVVHYQFADYNDDMWCPRLVYNGHQNFTILQVPQAPLIVNGASLPKEQVAQGTNNLKWVIVICALLILLALLIIIVGIWICMHSKKKQTSVKHFHQPSQSRKSHCKTSPAVISPVSSKRHQSRRCVQLNSSNSANNIENV</sequence>
<feature type="transmembrane region" description="Helical" evidence="2">
    <location>
        <begin position="167"/>
        <end position="191"/>
    </location>
</feature>